<comment type="caution">
    <text evidence="1">The sequence shown here is derived from an EMBL/GenBank/DDBJ whole genome shotgun (WGS) entry which is preliminary data.</text>
</comment>
<organism evidence="1 2">
    <name type="scientific">Symplocastrum torsivum CPER-KK1</name>
    <dbReference type="NCBI Taxonomy" id="450513"/>
    <lineage>
        <taxon>Bacteria</taxon>
        <taxon>Bacillati</taxon>
        <taxon>Cyanobacteriota</taxon>
        <taxon>Cyanophyceae</taxon>
        <taxon>Oscillatoriophycideae</taxon>
        <taxon>Oscillatoriales</taxon>
        <taxon>Microcoleaceae</taxon>
        <taxon>Symplocastrum</taxon>
    </lineage>
</organism>
<gene>
    <name evidence="1" type="ORF">KME25_17590</name>
</gene>
<sequence length="68" mass="7945">MSYKTQLFPWCIIRPKVNIQQIIVARFRRRSDAEAHLQILRQLLPNAPHTIIFDITLDNSKQDSEGAK</sequence>
<reference evidence="1" key="1">
    <citation type="submission" date="2021-05" db="EMBL/GenBank/DDBJ databases">
        <authorList>
            <person name="Pietrasiak N."/>
            <person name="Ward R."/>
            <person name="Stajich J.E."/>
            <person name="Kurbessoian T."/>
        </authorList>
    </citation>
    <scope>NUCLEOTIDE SEQUENCE</scope>
    <source>
        <strain evidence="1">CPER-KK1</strain>
    </source>
</reference>
<proteinExistence type="predicted"/>
<evidence type="ECO:0000313" key="1">
    <source>
        <dbReference type="EMBL" id="MBW4546236.1"/>
    </source>
</evidence>
<name>A0A951PN62_9CYAN</name>
<dbReference type="Proteomes" id="UP000753908">
    <property type="component" value="Unassembled WGS sequence"/>
</dbReference>
<dbReference type="AlphaFoldDB" id="A0A951PN62"/>
<evidence type="ECO:0000313" key="2">
    <source>
        <dbReference type="Proteomes" id="UP000753908"/>
    </source>
</evidence>
<reference evidence="1" key="2">
    <citation type="journal article" date="2022" name="Microbiol. Resour. Announc.">
        <title>Metagenome Sequencing to Explore Phylogenomics of Terrestrial Cyanobacteria.</title>
        <authorList>
            <person name="Ward R.D."/>
            <person name="Stajich J.E."/>
            <person name="Johansen J.R."/>
            <person name="Huntemann M."/>
            <person name="Clum A."/>
            <person name="Foster B."/>
            <person name="Foster B."/>
            <person name="Roux S."/>
            <person name="Palaniappan K."/>
            <person name="Varghese N."/>
            <person name="Mukherjee S."/>
            <person name="Reddy T.B.K."/>
            <person name="Daum C."/>
            <person name="Copeland A."/>
            <person name="Chen I.A."/>
            <person name="Ivanova N.N."/>
            <person name="Kyrpides N.C."/>
            <person name="Shapiro N."/>
            <person name="Eloe-Fadrosh E.A."/>
            <person name="Pietrasiak N."/>
        </authorList>
    </citation>
    <scope>NUCLEOTIDE SEQUENCE</scope>
    <source>
        <strain evidence="1">CPER-KK1</strain>
    </source>
</reference>
<dbReference type="EMBL" id="JAHHIF010000022">
    <property type="protein sequence ID" value="MBW4546236.1"/>
    <property type="molecule type" value="Genomic_DNA"/>
</dbReference>
<protein>
    <submittedName>
        <fullName evidence="1">Uncharacterized protein</fullName>
    </submittedName>
</protein>
<accession>A0A951PN62</accession>